<dbReference type="PROSITE" id="PS51885">
    <property type="entry name" value="NEPRILYSIN"/>
    <property type="match status" value="1"/>
</dbReference>
<dbReference type="PANTHER" id="PTHR11733:SF164">
    <property type="entry name" value="NEPRILYSIN"/>
    <property type="match status" value="1"/>
</dbReference>
<dbReference type="GO" id="GO:0004222">
    <property type="term" value="F:metalloendopeptidase activity"/>
    <property type="evidence" value="ECO:0007669"/>
    <property type="project" value="InterPro"/>
</dbReference>
<keyword evidence="5" id="KW-0378">Hydrolase</keyword>
<dbReference type="PRINTS" id="PR00786">
    <property type="entry name" value="NEPRILYSIN"/>
</dbReference>
<dbReference type="WBParaSite" id="SVE_0778500.1">
    <property type="protein sequence ID" value="SVE_0778500.1"/>
    <property type="gene ID" value="SVE_0778500"/>
</dbReference>
<evidence type="ECO:0000313" key="12">
    <source>
        <dbReference type="WBParaSite" id="SVE_0778500.1"/>
    </source>
</evidence>
<organism evidence="11 12">
    <name type="scientific">Strongyloides venezuelensis</name>
    <name type="common">Threadworm</name>
    <dbReference type="NCBI Taxonomy" id="75913"/>
    <lineage>
        <taxon>Eukaryota</taxon>
        <taxon>Metazoa</taxon>
        <taxon>Ecdysozoa</taxon>
        <taxon>Nematoda</taxon>
        <taxon>Chromadorea</taxon>
        <taxon>Rhabditida</taxon>
        <taxon>Tylenchina</taxon>
        <taxon>Panagrolaimomorpha</taxon>
        <taxon>Strongyloidoidea</taxon>
        <taxon>Strongyloididae</taxon>
        <taxon>Strongyloides</taxon>
    </lineage>
</organism>
<keyword evidence="4" id="KW-0479">Metal-binding</keyword>
<dbReference type="CDD" id="cd08662">
    <property type="entry name" value="M13"/>
    <property type="match status" value="1"/>
</dbReference>
<name>A0A0K0FFY8_STRVS</name>
<comment type="similarity">
    <text evidence="2">Belongs to the peptidase M13 family.</text>
</comment>
<dbReference type="PANTHER" id="PTHR11733">
    <property type="entry name" value="ZINC METALLOPROTEASE FAMILY M13 NEPRILYSIN-RELATED"/>
    <property type="match status" value="1"/>
</dbReference>
<dbReference type="InterPro" id="IPR000718">
    <property type="entry name" value="Peptidase_M13"/>
</dbReference>
<evidence type="ECO:0000256" key="1">
    <source>
        <dbReference type="ARBA" id="ARBA00001947"/>
    </source>
</evidence>
<feature type="chain" id="PRO_5005329614" evidence="8">
    <location>
        <begin position="23"/>
        <end position="479"/>
    </location>
</feature>
<reference evidence="12" key="2">
    <citation type="submission" date="2015-08" db="UniProtKB">
        <authorList>
            <consortium name="WormBaseParasite"/>
        </authorList>
    </citation>
    <scope>IDENTIFICATION</scope>
</reference>
<dbReference type="InterPro" id="IPR018497">
    <property type="entry name" value="Peptidase_M13_C"/>
</dbReference>
<sequence length="479" mass="56600">MVCILLKLLIFGVNLLPTFNFASTISLKDNEQSLDLQMVSKLLNETIDESIDPCQDFYQFACGTWLERNYEESKSSDLRMIHQPIKLIRQTFFDQFITGKKVLKSNILRQMKYFHRLCVTKYTQEYSYKFAIGHCERKFPTIFDEALYYIMFHQTFNDKKLRNIKLKVTNMIDNIKYSFKKLINEKEWIDKKTKHYAFKKLNSMRSLFYDMKNYTLKEMETLYEHLKFTNENTFEEAKKSLKTFDILLTKKKKLLNKLSLISLFQPNAVYKLTENKISYNLGIFMKPYFDEKLPMSFNYGGLGYIIGHEITHGFDDDGSQYNENGKKFNWWSDEEKKIFQEKSNLFIEQYNKNVEKVSGYNVNGTLTLSENIADNGGINAAFNGYKKYLNELGRDEQKIPGYEKYSNEQLFFIAYSQLYCSSFTFVSTHYLMMNDPHSPDRFRVLTTLGNQKSFSDAFQCKVGSKMNPKYKVVIWKTGK</sequence>
<dbReference type="Pfam" id="PF05649">
    <property type="entry name" value="Peptidase_M13_N"/>
    <property type="match status" value="1"/>
</dbReference>
<evidence type="ECO:0000259" key="10">
    <source>
        <dbReference type="Pfam" id="PF05649"/>
    </source>
</evidence>
<dbReference type="Pfam" id="PF01431">
    <property type="entry name" value="Peptidase_M13"/>
    <property type="match status" value="1"/>
</dbReference>
<dbReference type="Gene3D" id="1.10.1380.10">
    <property type="entry name" value="Neutral endopeptidase , domain2"/>
    <property type="match status" value="2"/>
</dbReference>
<protein>
    <submittedName>
        <fullName evidence="12">Phosphate-regulating neutral endopeptidase (inferred by orthology to a human protein)</fullName>
    </submittedName>
</protein>
<dbReference type="InterPro" id="IPR042089">
    <property type="entry name" value="Peptidase_M13_dom_2"/>
</dbReference>
<dbReference type="GO" id="GO:0016485">
    <property type="term" value="P:protein processing"/>
    <property type="evidence" value="ECO:0007669"/>
    <property type="project" value="TreeGrafter"/>
</dbReference>
<accession>A0A0K0FFY8</accession>
<evidence type="ECO:0000256" key="6">
    <source>
        <dbReference type="ARBA" id="ARBA00022833"/>
    </source>
</evidence>
<evidence type="ECO:0000256" key="8">
    <source>
        <dbReference type="SAM" id="SignalP"/>
    </source>
</evidence>
<dbReference type="SUPFAM" id="SSF55486">
    <property type="entry name" value="Metalloproteases ('zincins'), catalytic domain"/>
    <property type="match status" value="2"/>
</dbReference>
<comment type="cofactor">
    <cofactor evidence="1">
        <name>Zn(2+)</name>
        <dbReference type="ChEBI" id="CHEBI:29105"/>
    </cofactor>
</comment>
<evidence type="ECO:0000256" key="7">
    <source>
        <dbReference type="ARBA" id="ARBA00023049"/>
    </source>
</evidence>
<feature type="domain" description="Peptidase M13 N-terminal" evidence="10">
    <location>
        <begin position="141"/>
        <end position="206"/>
    </location>
</feature>
<feature type="domain" description="Peptidase M13 C-terminal" evidence="9">
    <location>
        <begin position="267"/>
        <end position="471"/>
    </location>
</feature>
<evidence type="ECO:0000256" key="3">
    <source>
        <dbReference type="ARBA" id="ARBA00022670"/>
    </source>
</evidence>
<keyword evidence="11" id="KW-1185">Reference proteome</keyword>
<reference evidence="11" key="1">
    <citation type="submission" date="2014-07" db="EMBL/GenBank/DDBJ databases">
        <authorList>
            <person name="Martin A.A"/>
            <person name="De Silva N."/>
        </authorList>
    </citation>
    <scope>NUCLEOTIDE SEQUENCE</scope>
</reference>
<evidence type="ECO:0000259" key="9">
    <source>
        <dbReference type="Pfam" id="PF01431"/>
    </source>
</evidence>
<keyword evidence="3" id="KW-0645">Protease</keyword>
<dbReference type="InterPro" id="IPR008753">
    <property type="entry name" value="Peptidase_M13_N"/>
</dbReference>
<proteinExistence type="inferred from homology"/>
<dbReference type="AlphaFoldDB" id="A0A0K0FFY8"/>
<dbReference type="GO" id="GO:0005886">
    <property type="term" value="C:plasma membrane"/>
    <property type="evidence" value="ECO:0007669"/>
    <property type="project" value="TreeGrafter"/>
</dbReference>
<feature type="signal peptide" evidence="8">
    <location>
        <begin position="1"/>
        <end position="22"/>
    </location>
</feature>
<evidence type="ECO:0000256" key="5">
    <source>
        <dbReference type="ARBA" id="ARBA00022801"/>
    </source>
</evidence>
<dbReference type="Proteomes" id="UP000035680">
    <property type="component" value="Unassembled WGS sequence"/>
</dbReference>
<keyword evidence="8" id="KW-0732">Signal</keyword>
<keyword evidence="6" id="KW-0862">Zinc</keyword>
<evidence type="ECO:0000256" key="4">
    <source>
        <dbReference type="ARBA" id="ARBA00022723"/>
    </source>
</evidence>
<keyword evidence="7" id="KW-0482">Metalloprotease</keyword>
<dbReference type="InterPro" id="IPR024079">
    <property type="entry name" value="MetalloPept_cat_dom_sf"/>
</dbReference>
<dbReference type="Gene3D" id="3.40.390.10">
    <property type="entry name" value="Collagenase (Catalytic Domain)"/>
    <property type="match status" value="2"/>
</dbReference>
<dbReference type="GO" id="GO:0046872">
    <property type="term" value="F:metal ion binding"/>
    <property type="evidence" value="ECO:0007669"/>
    <property type="project" value="UniProtKB-KW"/>
</dbReference>
<evidence type="ECO:0000256" key="2">
    <source>
        <dbReference type="ARBA" id="ARBA00007357"/>
    </source>
</evidence>
<evidence type="ECO:0000313" key="11">
    <source>
        <dbReference type="Proteomes" id="UP000035680"/>
    </source>
</evidence>